<keyword evidence="5 11" id="KW-0347">Helicase</keyword>
<accession>A0A2C5X2H3</accession>
<dbReference type="GO" id="GO:0005730">
    <property type="term" value="C:nucleolus"/>
    <property type="evidence" value="ECO:0007669"/>
    <property type="project" value="TreeGrafter"/>
</dbReference>
<dbReference type="Pfam" id="PF04408">
    <property type="entry name" value="WHD_HA2"/>
    <property type="match status" value="1"/>
</dbReference>
<evidence type="ECO:0000313" key="12">
    <source>
        <dbReference type="Proteomes" id="UP000222788"/>
    </source>
</evidence>
<dbReference type="Pfam" id="PF21010">
    <property type="entry name" value="HA2_C"/>
    <property type="match status" value="1"/>
</dbReference>
<dbReference type="InterPro" id="IPR027417">
    <property type="entry name" value="P-loop_NTPase"/>
</dbReference>
<reference evidence="11 12" key="1">
    <citation type="journal article" date="2013" name="Fungal Biol.">
        <title>Analysis of microsatellite markers in the genome of the plant pathogen Ceratocystis fimbriata.</title>
        <authorList>
            <person name="Simpson M.C."/>
            <person name="Wilken P.M."/>
            <person name="Coetzee M.P."/>
            <person name="Wingfield M.J."/>
            <person name="Wingfield B.D."/>
        </authorList>
    </citation>
    <scope>NUCLEOTIDE SEQUENCE [LARGE SCALE GENOMIC DNA]</scope>
    <source>
        <strain evidence="11 12">CBS 114723</strain>
    </source>
</reference>
<feature type="domain" description="Helicase C-terminal" evidence="10">
    <location>
        <begin position="614"/>
        <end position="854"/>
    </location>
</feature>
<dbReference type="STRING" id="1035309.A0A2C5X2H3"/>
<dbReference type="GO" id="GO:0005524">
    <property type="term" value="F:ATP binding"/>
    <property type="evidence" value="ECO:0007669"/>
    <property type="project" value="UniProtKB-KW"/>
</dbReference>
<dbReference type="GO" id="GO:0003723">
    <property type="term" value="F:RNA binding"/>
    <property type="evidence" value="ECO:0007669"/>
    <property type="project" value="TreeGrafter"/>
</dbReference>
<dbReference type="SMART" id="SM00487">
    <property type="entry name" value="DEXDc"/>
    <property type="match status" value="1"/>
</dbReference>
<feature type="region of interest" description="Disordered" evidence="8">
    <location>
        <begin position="120"/>
        <end position="329"/>
    </location>
</feature>
<dbReference type="EMBL" id="APWK03000059">
    <property type="protein sequence ID" value="PHH52655.1"/>
    <property type="molecule type" value="Genomic_DNA"/>
</dbReference>
<dbReference type="Gene3D" id="3.40.50.300">
    <property type="entry name" value="P-loop containing nucleotide triphosphate hydrolases"/>
    <property type="match status" value="2"/>
</dbReference>
<comment type="similarity">
    <text evidence="1">Belongs to the DEAD box helicase family. DEAH subfamily.</text>
</comment>
<gene>
    <name evidence="11" type="ORF">CFIMG_001958RA</name>
</gene>
<dbReference type="OrthoDB" id="10253254at2759"/>
<feature type="compositionally biased region" description="Acidic residues" evidence="8">
    <location>
        <begin position="190"/>
        <end position="200"/>
    </location>
</feature>
<keyword evidence="6" id="KW-0067">ATP-binding</keyword>
<dbReference type="GO" id="GO:1990904">
    <property type="term" value="C:ribonucleoprotein complex"/>
    <property type="evidence" value="ECO:0007669"/>
    <property type="project" value="UniProtKB-ARBA"/>
</dbReference>
<dbReference type="InterPro" id="IPR007502">
    <property type="entry name" value="Helicase-assoc_dom"/>
</dbReference>
<evidence type="ECO:0000256" key="2">
    <source>
        <dbReference type="ARBA" id="ARBA00012552"/>
    </source>
</evidence>
<evidence type="ECO:0000259" key="10">
    <source>
        <dbReference type="PROSITE" id="PS51194"/>
    </source>
</evidence>
<feature type="region of interest" description="Disordered" evidence="8">
    <location>
        <begin position="699"/>
        <end position="719"/>
    </location>
</feature>
<dbReference type="GO" id="GO:0000462">
    <property type="term" value="P:maturation of SSU-rRNA from tricistronic rRNA transcript (SSU-rRNA, 5.8S rRNA, LSU-rRNA)"/>
    <property type="evidence" value="ECO:0007669"/>
    <property type="project" value="TreeGrafter"/>
</dbReference>
<name>A0A2C5X2H3_9PEZI</name>
<dbReference type="Proteomes" id="UP000222788">
    <property type="component" value="Unassembled WGS sequence"/>
</dbReference>
<dbReference type="InterPro" id="IPR002464">
    <property type="entry name" value="DNA/RNA_helicase_DEAH_CS"/>
</dbReference>
<dbReference type="CDD" id="cd17982">
    <property type="entry name" value="DEXHc_DHX37"/>
    <property type="match status" value="1"/>
</dbReference>
<dbReference type="EC" id="3.6.4.13" evidence="2"/>
<evidence type="ECO:0000256" key="8">
    <source>
        <dbReference type="SAM" id="MobiDB-lite"/>
    </source>
</evidence>
<dbReference type="Pfam" id="PF00270">
    <property type="entry name" value="DEAD"/>
    <property type="match status" value="1"/>
</dbReference>
<evidence type="ECO:0000313" key="11">
    <source>
        <dbReference type="EMBL" id="PHH52655.1"/>
    </source>
</evidence>
<dbReference type="SUPFAM" id="SSF52540">
    <property type="entry name" value="P-loop containing nucleoside triphosphate hydrolases"/>
    <property type="match status" value="1"/>
</dbReference>
<dbReference type="AlphaFoldDB" id="A0A2C5X2H3"/>
<organism evidence="11 12">
    <name type="scientific">Ceratocystis fimbriata CBS 114723</name>
    <dbReference type="NCBI Taxonomy" id="1035309"/>
    <lineage>
        <taxon>Eukaryota</taxon>
        <taxon>Fungi</taxon>
        <taxon>Dikarya</taxon>
        <taxon>Ascomycota</taxon>
        <taxon>Pezizomycotina</taxon>
        <taxon>Sordariomycetes</taxon>
        <taxon>Hypocreomycetidae</taxon>
        <taxon>Microascales</taxon>
        <taxon>Ceratocystidaceae</taxon>
        <taxon>Ceratocystis</taxon>
    </lineage>
</organism>
<feature type="compositionally biased region" description="Basic and acidic residues" evidence="8">
    <location>
        <begin position="217"/>
        <end position="227"/>
    </location>
</feature>
<protein>
    <recommendedName>
        <fullName evidence="2">RNA helicase</fullName>
        <ecNumber evidence="2">3.6.4.13</ecNumber>
    </recommendedName>
</protein>
<dbReference type="PROSITE" id="PS51194">
    <property type="entry name" value="HELICASE_CTER"/>
    <property type="match status" value="1"/>
</dbReference>
<sequence length="1237" mass="137117">MPKFVPRQRKHKVLAREKAAANAVHTYDPNAEELTPLDAAKKRELAEAKAALLVKGTKVSSKKAKRLEKYIEKKLRKDESRMLIQKLGESKIDTSLFAKTSAIGQAKETKRQTLQRALQEEKAGIQNGDSKTILYQEREEVDVSEAPEVKKVLESDEPTRKRKKSKGRGGKPNTEEEEDKEMVDAKPESDPEATCEDIPEVPETAPAVVSVGSGLKRPLETDDDGRPVLKKRQKRGGVATKHSLIYAKPQVVEENEDDDEFEGFDDEDDESDSLEEGSEIEEDDEEDDDEEDDEEGEEEDSSDEEEDEDSNDGDSSEIDQEENKQRSSSFRAWALQQRNEALGFKPSTEASYLEFPTVQGFVPRAPESDPLPRELQPTTNLERKVYSVTVSRPEAIQEARMKLPVVAEEQRIMEAIHNNDIVVVCGATGSGKTTQIPQFLFESGYGSPESPTPGMIGITQPRRVAAVSMAKRVGEELAEYEARVGYQIRFDGTVDSKTAVKFMTDGVLLREVAQDITLAKYSAIVVDEAHERSVNTDILVGMLSRVAKLRRELADEDKTGATKPLKLVIMSATLRVDDLIKNPVLFPTPPPVLEVEGRQHPVTLHFSRRTHADYVEEAFKKVSRAHRKLPPGGILVFLTGQNEIAQLSKKLKAQFDSGASSGSAPKVKVLASEAVLEAEDIDLGDADMSEMVDDMVYDSEDEEGEDGDEDEFKIEDDDEDAPPKMKVLPLYSLLPTREQLRVFEPVPEGTRLVILATNVAETSLTIPGIRYVFDTGRAKERRFDRLSGVQSFDIGWISKASASQRAGRAGRTGPGHCYRLYSSAVFERDFDAFSQPEILRMPIEGVVLQLKAMKLHNVVNFPFPTAPSQPMLAQAERLLEYLSALTAEGSKITPLGTTMSMFPLSPRFARILLVGHLHDCMPYTISMIAALSVGDVFIPESHVVPQEPEANADGVVFNDGRDDERTALRKKFNAAHHRFCHLDERSDAIKLLQVLGEFAHVPTEAWARDHFVRYKALTEATQLRKQIVSLLQKYIPAFANLRVADKLPPPSEKQVTALKQMVAVGFVDQIAIRADLSPTPPEMRRKPRRAIDVPYVPLVPLNDGPSGANNADLLDSMVYLHPSSPMAHLSVAECPEYVVYGHLQRGAAVAIGSDKMPKTRMHSLTDITGAQLATIAKGTPLLSWGKPVKEVGTPTATEREVWVVPYLRAEGTGGQGWPLPIRKVKQKKVAGKGWVVL</sequence>
<dbReference type="FunFam" id="3.40.50.300:FF:000637">
    <property type="entry name" value="ATP-dependent RNA helicase DHX37/DHR1"/>
    <property type="match status" value="1"/>
</dbReference>
<evidence type="ECO:0000259" key="9">
    <source>
        <dbReference type="PROSITE" id="PS51192"/>
    </source>
</evidence>
<dbReference type="SMART" id="SM00847">
    <property type="entry name" value="HA2"/>
    <property type="match status" value="1"/>
</dbReference>
<dbReference type="InterPro" id="IPR048333">
    <property type="entry name" value="HA2_WH"/>
</dbReference>
<dbReference type="PANTHER" id="PTHR18934">
    <property type="entry name" value="ATP-DEPENDENT RNA HELICASE"/>
    <property type="match status" value="1"/>
</dbReference>
<dbReference type="InterPro" id="IPR001650">
    <property type="entry name" value="Helicase_C-like"/>
</dbReference>
<keyword evidence="3" id="KW-0547">Nucleotide-binding</keyword>
<dbReference type="PROSITE" id="PS00690">
    <property type="entry name" value="DEAH_ATP_HELICASE"/>
    <property type="match status" value="1"/>
</dbReference>
<evidence type="ECO:0000256" key="6">
    <source>
        <dbReference type="ARBA" id="ARBA00022840"/>
    </source>
</evidence>
<dbReference type="InterPro" id="IPR014001">
    <property type="entry name" value="Helicase_ATP-bd"/>
</dbReference>
<dbReference type="SMART" id="SM00490">
    <property type="entry name" value="HELICc"/>
    <property type="match status" value="1"/>
</dbReference>
<dbReference type="InterPro" id="IPR011545">
    <property type="entry name" value="DEAD/DEAH_box_helicase_dom"/>
</dbReference>
<evidence type="ECO:0000256" key="1">
    <source>
        <dbReference type="ARBA" id="ARBA00008792"/>
    </source>
</evidence>
<proteinExistence type="inferred from homology"/>
<feature type="compositionally biased region" description="Acidic residues" evidence="8">
    <location>
        <begin position="253"/>
        <end position="320"/>
    </location>
</feature>
<evidence type="ECO:0000256" key="7">
    <source>
        <dbReference type="ARBA" id="ARBA00047984"/>
    </source>
</evidence>
<dbReference type="PROSITE" id="PS51192">
    <property type="entry name" value="HELICASE_ATP_BIND_1"/>
    <property type="match status" value="1"/>
</dbReference>
<evidence type="ECO:0000256" key="3">
    <source>
        <dbReference type="ARBA" id="ARBA00022741"/>
    </source>
</evidence>
<feature type="domain" description="Helicase ATP-binding" evidence="9">
    <location>
        <begin position="413"/>
        <end position="592"/>
    </location>
</feature>
<dbReference type="GO" id="GO:0003724">
    <property type="term" value="F:RNA helicase activity"/>
    <property type="evidence" value="ECO:0007669"/>
    <property type="project" value="UniProtKB-EC"/>
</dbReference>
<reference evidence="11 12" key="2">
    <citation type="journal article" date="2013" name="IMA Fungus">
        <title>IMA Genome-F 1: Ceratocystis fimbriata: Draft nuclear genome sequence for the plant pathogen, Ceratocystis fimbriata.</title>
        <authorList>
            <person name="Wilken P.M."/>
            <person name="Steenkamp E.T."/>
            <person name="Wingfield M.J."/>
            <person name="de Beer Z.W."/>
            <person name="Wingfield B.D."/>
        </authorList>
    </citation>
    <scope>NUCLEOTIDE SEQUENCE [LARGE SCALE GENOMIC DNA]</scope>
    <source>
        <strain evidence="11 12">CBS 114723</strain>
    </source>
</reference>
<dbReference type="PANTHER" id="PTHR18934:SF99">
    <property type="entry name" value="ATP-DEPENDENT RNA HELICASE DHX37-RELATED"/>
    <property type="match status" value="1"/>
</dbReference>
<dbReference type="GO" id="GO:0016787">
    <property type="term" value="F:hydrolase activity"/>
    <property type="evidence" value="ECO:0007669"/>
    <property type="project" value="UniProtKB-KW"/>
</dbReference>
<feature type="compositionally biased region" description="Basic residues" evidence="8">
    <location>
        <begin position="160"/>
        <end position="169"/>
    </location>
</feature>
<dbReference type="CDD" id="cd18791">
    <property type="entry name" value="SF2_C_RHA"/>
    <property type="match status" value="1"/>
</dbReference>
<evidence type="ECO:0000256" key="4">
    <source>
        <dbReference type="ARBA" id="ARBA00022801"/>
    </source>
</evidence>
<dbReference type="Gene3D" id="1.20.120.1080">
    <property type="match status" value="1"/>
</dbReference>
<keyword evidence="4" id="KW-0378">Hydrolase</keyword>
<comment type="catalytic activity">
    <reaction evidence="7">
        <text>ATP + H2O = ADP + phosphate + H(+)</text>
        <dbReference type="Rhea" id="RHEA:13065"/>
        <dbReference type="ChEBI" id="CHEBI:15377"/>
        <dbReference type="ChEBI" id="CHEBI:15378"/>
        <dbReference type="ChEBI" id="CHEBI:30616"/>
        <dbReference type="ChEBI" id="CHEBI:43474"/>
        <dbReference type="ChEBI" id="CHEBI:456216"/>
        <dbReference type="EC" id="3.6.4.13"/>
    </reaction>
</comment>
<comment type="caution">
    <text evidence="11">The sequence shown here is derived from an EMBL/GenBank/DDBJ whole genome shotgun (WGS) entry which is preliminary data.</text>
</comment>
<dbReference type="Pfam" id="PF00271">
    <property type="entry name" value="Helicase_C"/>
    <property type="match status" value="1"/>
</dbReference>
<feature type="compositionally biased region" description="Basic and acidic residues" evidence="8">
    <location>
        <begin position="147"/>
        <end position="159"/>
    </location>
</feature>
<evidence type="ECO:0000256" key="5">
    <source>
        <dbReference type="ARBA" id="ARBA00022806"/>
    </source>
</evidence>
<keyword evidence="12" id="KW-1185">Reference proteome</keyword>